<reference evidence="7 8" key="1">
    <citation type="submission" date="2017-05" db="EMBL/GenBank/DDBJ databases">
        <title>Isolation of Rhodococcus sp. S2-17 biodegrading of BP-3.</title>
        <authorList>
            <person name="Lee Y."/>
            <person name="Kim K.H."/>
            <person name="Chun B.H."/>
            <person name="Jung H.S."/>
            <person name="Jeon C.O."/>
        </authorList>
    </citation>
    <scope>NUCLEOTIDE SEQUENCE [LARGE SCALE GENOMIC DNA]</scope>
    <source>
        <strain evidence="7 8">S2-17</strain>
    </source>
</reference>
<proteinExistence type="predicted"/>
<keyword evidence="8" id="KW-1185">Reference proteome</keyword>
<gene>
    <name evidence="7" type="ORF">CBI38_25120</name>
</gene>
<protein>
    <recommendedName>
        <fullName evidence="9">Ferredoxin reductase</fullName>
    </recommendedName>
</protein>
<dbReference type="InterPro" id="IPR036188">
    <property type="entry name" value="FAD/NAD-bd_sf"/>
</dbReference>
<accession>A0A2S2C0G3</accession>
<dbReference type="Gene3D" id="3.50.50.60">
    <property type="entry name" value="FAD/NAD(P)-binding domain"/>
    <property type="match status" value="2"/>
</dbReference>
<dbReference type="Proteomes" id="UP000245711">
    <property type="component" value="Chromosome"/>
</dbReference>
<dbReference type="SUPFAM" id="SSF55424">
    <property type="entry name" value="FAD/NAD-linked reductases, dimerisation (C-terminal) domain"/>
    <property type="match status" value="1"/>
</dbReference>
<dbReference type="Gene3D" id="3.30.390.30">
    <property type="match status" value="1"/>
</dbReference>
<dbReference type="GO" id="GO:0016651">
    <property type="term" value="F:oxidoreductase activity, acting on NAD(P)H"/>
    <property type="evidence" value="ECO:0007669"/>
    <property type="project" value="TreeGrafter"/>
</dbReference>
<name>A0A2S2C0G3_9NOCA</name>
<dbReference type="InterPro" id="IPR016156">
    <property type="entry name" value="FAD/NAD-linked_Rdtase_dimer_sf"/>
</dbReference>
<feature type="domain" description="Reductase C-terminal" evidence="6">
    <location>
        <begin position="323"/>
        <end position="390"/>
    </location>
</feature>
<evidence type="ECO:0000313" key="7">
    <source>
        <dbReference type="EMBL" id="AWK74350.1"/>
    </source>
</evidence>
<evidence type="ECO:0000256" key="2">
    <source>
        <dbReference type="ARBA" id="ARBA00022630"/>
    </source>
</evidence>
<dbReference type="PANTHER" id="PTHR43557:SF2">
    <property type="entry name" value="RIESKE DOMAIN-CONTAINING PROTEIN-RELATED"/>
    <property type="match status" value="1"/>
</dbReference>
<comment type="cofactor">
    <cofactor evidence="1">
        <name>FAD</name>
        <dbReference type="ChEBI" id="CHEBI:57692"/>
    </cofactor>
</comment>
<dbReference type="KEGG" id="roz:CBI38_25120"/>
<sequence length="399" mass="42408">MHAAATTVIVGASVAGVRAAAALRHNDPHHRIILVDGENEEPYDKPPLSKAVLSHTDLPSPHLTDHIGQNIDYRKGTPAVAVDTAASTLSLGDGSVIRYDNAILATGSAPRHLSVLDGIPGVHYLRTFADAAALRNTLLHRPRVIVVGGGFIGAEVASSARERGLDVIIIEAGPRMAARVLPEPVSHALASLHVRHGVTVRCGTTVLGATYDPGRRELELALADGDTIVGDVVVVGIGTTPCTDWAADSVLPIRNGFACGPDLRVNGTSNVYAIGDVARWFNPRYGDEMRVEHWTNAREHAAVAAHNIVHPHAPRHASTVPFVWSDQHGTRIQHVGDPDLTAVDIDAVELSHSTRVFTYSRGGTTVGATGFNAQGALAKIRKQLVDQRAPSLDRANTHH</sequence>
<feature type="domain" description="FAD/NAD(P)-binding" evidence="5">
    <location>
        <begin position="7"/>
        <end position="301"/>
    </location>
</feature>
<dbReference type="PANTHER" id="PTHR43557">
    <property type="entry name" value="APOPTOSIS-INDUCING FACTOR 1"/>
    <property type="match status" value="1"/>
</dbReference>
<dbReference type="OrthoDB" id="4475657at2"/>
<dbReference type="AlphaFoldDB" id="A0A2S2C0G3"/>
<evidence type="ECO:0000259" key="6">
    <source>
        <dbReference type="Pfam" id="PF14759"/>
    </source>
</evidence>
<evidence type="ECO:0000256" key="1">
    <source>
        <dbReference type="ARBA" id="ARBA00001974"/>
    </source>
</evidence>
<dbReference type="GO" id="GO:0005737">
    <property type="term" value="C:cytoplasm"/>
    <property type="evidence" value="ECO:0007669"/>
    <property type="project" value="TreeGrafter"/>
</dbReference>
<evidence type="ECO:0000256" key="4">
    <source>
        <dbReference type="ARBA" id="ARBA00023002"/>
    </source>
</evidence>
<keyword evidence="4" id="KW-0560">Oxidoreductase</keyword>
<evidence type="ECO:0000259" key="5">
    <source>
        <dbReference type="Pfam" id="PF07992"/>
    </source>
</evidence>
<dbReference type="InterPro" id="IPR050446">
    <property type="entry name" value="FAD-oxidoreductase/Apoptosis"/>
</dbReference>
<dbReference type="RefSeq" id="WP_109333197.1">
    <property type="nucleotide sequence ID" value="NZ_CP021354.1"/>
</dbReference>
<dbReference type="Pfam" id="PF07992">
    <property type="entry name" value="Pyr_redox_2"/>
    <property type="match status" value="1"/>
</dbReference>
<evidence type="ECO:0000256" key="3">
    <source>
        <dbReference type="ARBA" id="ARBA00022827"/>
    </source>
</evidence>
<evidence type="ECO:0008006" key="9">
    <source>
        <dbReference type="Google" id="ProtNLM"/>
    </source>
</evidence>
<organism evidence="7 8">
    <name type="scientific">Rhodococcus oxybenzonivorans</name>
    <dbReference type="NCBI Taxonomy" id="1990687"/>
    <lineage>
        <taxon>Bacteria</taxon>
        <taxon>Bacillati</taxon>
        <taxon>Actinomycetota</taxon>
        <taxon>Actinomycetes</taxon>
        <taxon>Mycobacteriales</taxon>
        <taxon>Nocardiaceae</taxon>
        <taxon>Rhodococcus</taxon>
    </lineage>
</organism>
<keyword evidence="2" id="KW-0285">Flavoprotein</keyword>
<dbReference type="PRINTS" id="PR00368">
    <property type="entry name" value="FADPNR"/>
</dbReference>
<evidence type="ECO:0000313" key="8">
    <source>
        <dbReference type="Proteomes" id="UP000245711"/>
    </source>
</evidence>
<dbReference type="SUPFAM" id="SSF51905">
    <property type="entry name" value="FAD/NAD(P)-binding domain"/>
    <property type="match status" value="2"/>
</dbReference>
<dbReference type="Pfam" id="PF14759">
    <property type="entry name" value="Reductase_C"/>
    <property type="match status" value="1"/>
</dbReference>
<dbReference type="EMBL" id="CP021354">
    <property type="protein sequence ID" value="AWK74350.1"/>
    <property type="molecule type" value="Genomic_DNA"/>
</dbReference>
<dbReference type="InterPro" id="IPR023753">
    <property type="entry name" value="FAD/NAD-binding_dom"/>
</dbReference>
<dbReference type="InterPro" id="IPR028202">
    <property type="entry name" value="Reductase_C"/>
</dbReference>
<keyword evidence="3" id="KW-0274">FAD</keyword>